<reference evidence="2 3" key="1">
    <citation type="submission" date="2021-10" db="EMBL/GenBank/DDBJ databases">
        <title>Genome sequencing of Xanthomonas strains from NCPPB.</title>
        <authorList>
            <person name="Hussein R."/>
            <person name="Harrison J."/>
            <person name="Studholme D.J."/>
            <person name="Vicente J."/>
            <person name="Grant M."/>
        </authorList>
    </citation>
    <scope>NUCLEOTIDE SEQUENCE [LARGE SCALE GENOMIC DNA]</scope>
    <source>
        <strain evidence="2 3">NCPPB 101</strain>
    </source>
</reference>
<accession>A0ABS8HFJ7</accession>
<protein>
    <submittedName>
        <fullName evidence="2">Uncharacterized protein</fullName>
    </submittedName>
</protein>
<evidence type="ECO:0000256" key="1">
    <source>
        <dbReference type="SAM" id="MobiDB-lite"/>
    </source>
</evidence>
<dbReference type="RefSeq" id="WP_029219639.1">
    <property type="nucleotide sequence ID" value="NZ_CAWLZN010000001.1"/>
</dbReference>
<name>A0ABS8HFJ7_9XANT</name>
<feature type="region of interest" description="Disordered" evidence="1">
    <location>
        <begin position="1"/>
        <end position="28"/>
    </location>
</feature>
<comment type="caution">
    <text evidence="2">The sequence shown here is derived from an EMBL/GenBank/DDBJ whole genome shotgun (WGS) entry which is preliminary data.</text>
</comment>
<dbReference type="EMBL" id="JAJGQJ010000029">
    <property type="protein sequence ID" value="MCC4620953.1"/>
    <property type="molecule type" value="Genomic_DNA"/>
</dbReference>
<organism evidence="2 3">
    <name type="scientific">Xanthomonas cassavae CFBP 4642</name>
    <dbReference type="NCBI Taxonomy" id="1219375"/>
    <lineage>
        <taxon>Bacteria</taxon>
        <taxon>Pseudomonadati</taxon>
        <taxon>Pseudomonadota</taxon>
        <taxon>Gammaproteobacteria</taxon>
        <taxon>Lysobacterales</taxon>
        <taxon>Lysobacteraceae</taxon>
        <taxon>Xanthomonas</taxon>
    </lineage>
</organism>
<evidence type="ECO:0000313" key="3">
    <source>
        <dbReference type="Proteomes" id="UP001199206"/>
    </source>
</evidence>
<keyword evidence="3" id="KW-1185">Reference proteome</keyword>
<sequence>MACAIVHPGDDSLRDRAERHPSAKATTTMHPVARTQNPTLSAEEIGKRFLKLIEGLESRNDLSVERIKEVTGITLSYVPKGERYSYGEPLGNGWYYMFWYNPESDSLKNGLSLMFINSKEEFGDMTPVCPLDFDHYHNALVAMGFLAEPNYGEIGELRSWHYTKFKKSDGTVDMTLSIIPQNVISGEAGRLCVKSIGTLNGR</sequence>
<evidence type="ECO:0000313" key="2">
    <source>
        <dbReference type="EMBL" id="MCC4620953.1"/>
    </source>
</evidence>
<gene>
    <name evidence="2" type="ORF">LL965_12940</name>
</gene>
<feature type="compositionally biased region" description="Basic and acidic residues" evidence="1">
    <location>
        <begin position="8"/>
        <end position="21"/>
    </location>
</feature>
<dbReference type="Proteomes" id="UP001199206">
    <property type="component" value="Unassembled WGS sequence"/>
</dbReference>
<proteinExistence type="predicted"/>